<evidence type="ECO:0000313" key="1">
    <source>
        <dbReference type="EMBL" id="KKK95829.1"/>
    </source>
</evidence>
<sequence length="157" mass="17404">MPDLQPLLDELRKGLEQEEDCPHVEDRWAEVCCHCHGTRKAPNRAYDGLREVVRERCTFHSLVENIECICIGGHVSMDGQVHYPCQACGGTGYSPRSWEGKLDGELEGALIKAVGKMVEYPAYMPGMVELFSTLLQLIAQEGDTSEAAVQAVLEALR</sequence>
<dbReference type="EMBL" id="LAZR01046737">
    <property type="protein sequence ID" value="KKK95829.1"/>
    <property type="molecule type" value="Genomic_DNA"/>
</dbReference>
<organism evidence="1">
    <name type="scientific">marine sediment metagenome</name>
    <dbReference type="NCBI Taxonomy" id="412755"/>
    <lineage>
        <taxon>unclassified sequences</taxon>
        <taxon>metagenomes</taxon>
        <taxon>ecological metagenomes</taxon>
    </lineage>
</organism>
<accession>A0A0F9BZM7</accession>
<protein>
    <submittedName>
        <fullName evidence="1">Uncharacterized protein</fullName>
    </submittedName>
</protein>
<gene>
    <name evidence="1" type="ORF">LCGC14_2668870</name>
</gene>
<comment type="caution">
    <text evidence="1">The sequence shown here is derived from an EMBL/GenBank/DDBJ whole genome shotgun (WGS) entry which is preliminary data.</text>
</comment>
<dbReference type="AlphaFoldDB" id="A0A0F9BZM7"/>
<proteinExistence type="predicted"/>
<reference evidence="1" key="1">
    <citation type="journal article" date="2015" name="Nature">
        <title>Complex archaea that bridge the gap between prokaryotes and eukaryotes.</title>
        <authorList>
            <person name="Spang A."/>
            <person name="Saw J.H."/>
            <person name="Jorgensen S.L."/>
            <person name="Zaremba-Niedzwiedzka K."/>
            <person name="Martijn J."/>
            <person name="Lind A.E."/>
            <person name="van Eijk R."/>
            <person name="Schleper C."/>
            <person name="Guy L."/>
            <person name="Ettema T.J."/>
        </authorList>
    </citation>
    <scope>NUCLEOTIDE SEQUENCE</scope>
</reference>
<name>A0A0F9BZM7_9ZZZZ</name>